<keyword evidence="3" id="KW-1185">Reference proteome</keyword>
<proteinExistence type="predicted"/>
<dbReference type="AlphaFoldDB" id="A0A1Y6KWB5"/>
<protein>
    <submittedName>
        <fullName evidence="2">Uncharacterized protein</fullName>
    </submittedName>
</protein>
<dbReference type="Proteomes" id="UP000196485">
    <property type="component" value="Unassembled WGS sequence"/>
</dbReference>
<name>A0A1Y6KWB5_9GAMM</name>
<evidence type="ECO:0000313" key="2">
    <source>
        <dbReference type="EMBL" id="SMY16469.1"/>
    </source>
</evidence>
<feature type="chain" id="PRO_5012757463" evidence="1">
    <location>
        <begin position="24"/>
        <end position="101"/>
    </location>
</feature>
<accession>A0A1Y6KWB5</accession>
<evidence type="ECO:0000313" key="3">
    <source>
        <dbReference type="Proteomes" id="UP000196485"/>
    </source>
</evidence>
<reference evidence="3" key="1">
    <citation type="submission" date="2017-06" db="EMBL/GenBank/DDBJ databases">
        <authorList>
            <person name="Rodrigo-Torres L."/>
            <person name="Arahal R. D."/>
            <person name="Lucena T."/>
        </authorList>
    </citation>
    <scope>NUCLEOTIDE SEQUENCE [LARGE SCALE GENOMIC DNA]</scope>
    <source>
        <strain evidence="3">type strain: CECT 9192</strain>
    </source>
</reference>
<sequence>MRQRIFCFIPLIVLLTTSTFVHAESALKKLHQVNKQLSHIENTVNGTKNKYNSTQRTIKEVKNGTYAEKSVERAVTKKKKKAVNSLINSSNNVIRKVTNSN</sequence>
<feature type="signal peptide" evidence="1">
    <location>
        <begin position="1"/>
        <end position="23"/>
    </location>
</feature>
<evidence type="ECO:0000256" key="1">
    <source>
        <dbReference type="SAM" id="SignalP"/>
    </source>
</evidence>
<keyword evidence="1" id="KW-0732">Signal</keyword>
<dbReference type="EMBL" id="FYAH01000002">
    <property type="protein sequence ID" value="SMY16469.1"/>
    <property type="molecule type" value="Genomic_DNA"/>
</dbReference>
<dbReference type="RefSeq" id="WP_087820520.1">
    <property type="nucleotide sequence ID" value="NZ_FYAH01000002.1"/>
</dbReference>
<gene>
    <name evidence="2" type="ORF">PAQU9191_01700</name>
</gene>
<organism evidence="2 3">
    <name type="scientific">Photobacterium aquimaris</name>
    <dbReference type="NCBI Taxonomy" id="512643"/>
    <lineage>
        <taxon>Bacteria</taxon>
        <taxon>Pseudomonadati</taxon>
        <taxon>Pseudomonadota</taxon>
        <taxon>Gammaproteobacteria</taxon>
        <taxon>Vibrionales</taxon>
        <taxon>Vibrionaceae</taxon>
        <taxon>Photobacterium</taxon>
    </lineage>
</organism>